<proteinExistence type="predicted"/>
<keyword evidence="1" id="KW-0472">Membrane</keyword>
<evidence type="ECO:0000313" key="3">
    <source>
        <dbReference type="WBParaSite" id="Pan_g9054.t1"/>
    </source>
</evidence>
<feature type="transmembrane region" description="Helical" evidence="1">
    <location>
        <begin position="93"/>
        <end position="117"/>
    </location>
</feature>
<feature type="transmembrane region" description="Helical" evidence="1">
    <location>
        <begin position="266"/>
        <end position="285"/>
    </location>
</feature>
<feature type="transmembrane region" description="Helical" evidence="1">
    <location>
        <begin position="20"/>
        <end position="39"/>
    </location>
</feature>
<keyword evidence="1" id="KW-1133">Transmembrane helix</keyword>
<dbReference type="Proteomes" id="UP000492821">
    <property type="component" value="Unassembled WGS sequence"/>
</dbReference>
<dbReference type="WBParaSite" id="Pan_g9054.t1">
    <property type="protein sequence ID" value="Pan_g9054.t1"/>
    <property type="gene ID" value="Pan_g9054"/>
</dbReference>
<sequence length="314" mass="36350">MSAFDGPYEQVYPIWRDALISTQYSFGATVLVLSCFCYIKRKKDELDENQWTATAEYRKYALTASVVSTFHALFMTGVDIFTKLFQKDIQYNAYVLFFTSFFQIVVQNGLSIALFFHTLDQVMLIIVGIWYTNRCQKFVAIITSFINVCYITGISLYVAPSIFPKSSDTECVTPSCQIFFNRGQILLDQRFLTALINTFMGLAFIGLTKLHERRQTLQVFREAQARHVHSVMLNYFNLFEFLFNVVPFSTGYYLFMVHEINLSSIIGQYNMFFSALQALFIGMVYKWPPSIHKNDIPYTVSLRQDSLSMPVRIV</sequence>
<feature type="transmembrane region" description="Helical" evidence="1">
    <location>
        <begin position="231"/>
        <end position="254"/>
    </location>
</feature>
<evidence type="ECO:0000313" key="2">
    <source>
        <dbReference type="Proteomes" id="UP000492821"/>
    </source>
</evidence>
<name>A0A7E4WCZ8_PANRE</name>
<reference evidence="2" key="1">
    <citation type="journal article" date="2013" name="Genetics">
        <title>The draft genome and transcriptome of Panagrellus redivivus are shaped by the harsh demands of a free-living lifestyle.</title>
        <authorList>
            <person name="Srinivasan J."/>
            <person name="Dillman A.R."/>
            <person name="Macchietto M.G."/>
            <person name="Heikkinen L."/>
            <person name="Lakso M."/>
            <person name="Fracchia K.M."/>
            <person name="Antoshechkin I."/>
            <person name="Mortazavi A."/>
            <person name="Wong G."/>
            <person name="Sternberg P.W."/>
        </authorList>
    </citation>
    <scope>NUCLEOTIDE SEQUENCE [LARGE SCALE GENOMIC DNA]</scope>
    <source>
        <strain evidence="2">MT8872</strain>
    </source>
</reference>
<keyword evidence="2" id="KW-1185">Reference proteome</keyword>
<keyword evidence="1" id="KW-0812">Transmembrane</keyword>
<protein>
    <submittedName>
        <fullName evidence="3">Serpentine receptor class gamma</fullName>
    </submittedName>
</protein>
<accession>A0A7E4WCZ8</accession>
<evidence type="ECO:0000256" key="1">
    <source>
        <dbReference type="SAM" id="Phobius"/>
    </source>
</evidence>
<dbReference type="AlphaFoldDB" id="A0A7E4WCZ8"/>
<organism evidence="2 3">
    <name type="scientific">Panagrellus redivivus</name>
    <name type="common">Microworm</name>
    <dbReference type="NCBI Taxonomy" id="6233"/>
    <lineage>
        <taxon>Eukaryota</taxon>
        <taxon>Metazoa</taxon>
        <taxon>Ecdysozoa</taxon>
        <taxon>Nematoda</taxon>
        <taxon>Chromadorea</taxon>
        <taxon>Rhabditida</taxon>
        <taxon>Tylenchina</taxon>
        <taxon>Panagrolaimomorpha</taxon>
        <taxon>Panagrolaimoidea</taxon>
        <taxon>Panagrolaimidae</taxon>
        <taxon>Panagrellus</taxon>
    </lineage>
</organism>
<reference evidence="3" key="2">
    <citation type="submission" date="2020-10" db="UniProtKB">
        <authorList>
            <consortium name="WormBaseParasite"/>
        </authorList>
    </citation>
    <scope>IDENTIFICATION</scope>
</reference>
<feature type="transmembrane region" description="Helical" evidence="1">
    <location>
        <begin position="60"/>
        <end position="81"/>
    </location>
</feature>
<feature type="transmembrane region" description="Helical" evidence="1">
    <location>
        <begin position="138"/>
        <end position="159"/>
    </location>
</feature>
<feature type="transmembrane region" description="Helical" evidence="1">
    <location>
        <begin position="191"/>
        <end position="210"/>
    </location>
</feature>